<gene>
    <name evidence="2" type="ORF">HYALB_00005870</name>
</gene>
<dbReference type="Proteomes" id="UP000701801">
    <property type="component" value="Unassembled WGS sequence"/>
</dbReference>
<protein>
    <recommendedName>
        <fullName evidence="4">Life-span regulatory factor domain-containing protein</fullName>
    </recommendedName>
</protein>
<accession>A0A9N9LTV8</accession>
<evidence type="ECO:0000313" key="2">
    <source>
        <dbReference type="EMBL" id="CAG8981155.1"/>
    </source>
</evidence>
<dbReference type="OrthoDB" id="2563506at2759"/>
<keyword evidence="3" id="KW-1185">Reference proteome</keyword>
<name>A0A9N9LTV8_9HELO</name>
<feature type="region of interest" description="Disordered" evidence="1">
    <location>
        <begin position="38"/>
        <end position="140"/>
    </location>
</feature>
<dbReference type="InterPro" id="IPR024368">
    <property type="entry name" value="Ecl1/2/3"/>
</dbReference>
<evidence type="ECO:0000256" key="1">
    <source>
        <dbReference type="SAM" id="MobiDB-lite"/>
    </source>
</evidence>
<reference evidence="2" key="1">
    <citation type="submission" date="2021-07" db="EMBL/GenBank/DDBJ databases">
        <authorList>
            <person name="Durling M."/>
        </authorList>
    </citation>
    <scope>NUCLEOTIDE SEQUENCE</scope>
</reference>
<dbReference type="AlphaFoldDB" id="A0A9N9LTV8"/>
<dbReference type="Pfam" id="PF12855">
    <property type="entry name" value="Ecl1"/>
    <property type="match status" value="1"/>
</dbReference>
<feature type="compositionally biased region" description="Low complexity" evidence="1">
    <location>
        <begin position="110"/>
        <end position="128"/>
    </location>
</feature>
<feature type="compositionally biased region" description="Polar residues" evidence="1">
    <location>
        <begin position="73"/>
        <end position="103"/>
    </location>
</feature>
<proteinExistence type="predicted"/>
<evidence type="ECO:0000313" key="3">
    <source>
        <dbReference type="Proteomes" id="UP000701801"/>
    </source>
</evidence>
<dbReference type="EMBL" id="CAJVRM010000451">
    <property type="protein sequence ID" value="CAG8981155.1"/>
    <property type="molecule type" value="Genomic_DNA"/>
</dbReference>
<evidence type="ECO:0008006" key="4">
    <source>
        <dbReference type="Google" id="ProtNLM"/>
    </source>
</evidence>
<sequence length="159" mass="17447">MATAMDWSPDFCLACDKQTDGRVYCSESCRLAEYEVASSSAGSTASSPSSPRAAFSWPSRSSRTGFHLEPAYNFSNPQPYGTTPSPRTSTFYQSSRPQTSPQYYTKPVLTPSSSQSSLCSMQSSTTSTEPTHLSDESRKALRAYASAFDQSRNNRRQSN</sequence>
<comment type="caution">
    <text evidence="2">The sequence shown here is derived from an EMBL/GenBank/DDBJ whole genome shotgun (WGS) entry which is preliminary data.</text>
</comment>
<organism evidence="2 3">
    <name type="scientific">Hymenoscyphus albidus</name>
    <dbReference type="NCBI Taxonomy" id="595503"/>
    <lineage>
        <taxon>Eukaryota</taxon>
        <taxon>Fungi</taxon>
        <taxon>Dikarya</taxon>
        <taxon>Ascomycota</taxon>
        <taxon>Pezizomycotina</taxon>
        <taxon>Leotiomycetes</taxon>
        <taxon>Helotiales</taxon>
        <taxon>Helotiaceae</taxon>
        <taxon>Hymenoscyphus</taxon>
    </lineage>
</organism>
<feature type="compositionally biased region" description="Low complexity" evidence="1">
    <location>
        <begin position="38"/>
        <end position="63"/>
    </location>
</feature>